<feature type="transmembrane region" description="Helical" evidence="8">
    <location>
        <begin position="290"/>
        <end position="312"/>
    </location>
</feature>
<dbReference type="InterPro" id="IPR000522">
    <property type="entry name" value="ABC_transptr_permease_BtuC"/>
</dbReference>
<evidence type="ECO:0000256" key="7">
    <source>
        <dbReference type="ARBA" id="ARBA00023136"/>
    </source>
</evidence>
<sequence>MSLVAGASRPAAILERGGKFAILALVLAALAIASIGFGSSAMSVGRVLLAVVGEGQRTDTVIVWSLRMPRMLMAALCGAALALAGFALQRATRNALAAPSVLGIVDGAALGVMVFLLLFSNESNALIVSILWQPLAAASGALLFALTVVLLAVRTGAPPLRVILYGVALGALAKAGVTLFMIDGPVHRASQAAVWLAGSVHQARWSDLSTLAGALALLVPLAFLLTRRMDQLELDEQSAAATGLPVRATQLMLFALATCLTAAAVSFAGAIGFVGLVAPHAARLLVGGRAFGQAVAAALLGAAMVTAADLVVRLAFAPLEVPAGAVTAVIGAPYFLFILLRAGRVHA</sequence>
<name>K2LPW6_9HYPH</name>
<feature type="transmembrane region" description="Helical" evidence="8">
    <location>
        <begin position="71"/>
        <end position="88"/>
    </location>
</feature>
<dbReference type="PATRIC" id="fig|391937.3.peg.1099"/>
<proteinExistence type="inferred from homology"/>
<accession>K2LPW6</accession>
<feature type="transmembrane region" description="Helical" evidence="8">
    <location>
        <begin position="208"/>
        <end position="226"/>
    </location>
</feature>
<dbReference type="Proteomes" id="UP000006786">
    <property type="component" value="Unassembled WGS sequence"/>
</dbReference>
<evidence type="ECO:0000313" key="9">
    <source>
        <dbReference type="EMBL" id="EKF19739.1"/>
    </source>
</evidence>
<keyword evidence="3" id="KW-0813">Transport</keyword>
<dbReference type="EMBL" id="AMRM01000005">
    <property type="protein sequence ID" value="EKF19739.1"/>
    <property type="molecule type" value="Genomic_DNA"/>
</dbReference>
<protein>
    <submittedName>
        <fullName evidence="9">Transport system permease</fullName>
    </submittedName>
</protein>
<dbReference type="SUPFAM" id="SSF81345">
    <property type="entry name" value="ABC transporter involved in vitamin B12 uptake, BtuC"/>
    <property type="match status" value="1"/>
</dbReference>
<evidence type="ECO:0000256" key="5">
    <source>
        <dbReference type="ARBA" id="ARBA00022692"/>
    </source>
</evidence>
<feature type="transmembrane region" description="Helical" evidence="8">
    <location>
        <begin position="95"/>
        <end position="119"/>
    </location>
</feature>
<comment type="similarity">
    <text evidence="2">Belongs to the binding-protein-dependent transport system permease family. FecCD subfamily.</text>
</comment>
<dbReference type="RefSeq" id="WP_008595058.1">
    <property type="nucleotide sequence ID" value="NZ_AMRM01000005.1"/>
</dbReference>
<evidence type="ECO:0000256" key="3">
    <source>
        <dbReference type="ARBA" id="ARBA00022448"/>
    </source>
</evidence>
<dbReference type="Gene3D" id="1.10.3470.10">
    <property type="entry name" value="ABC transporter involved in vitamin B12 uptake, BtuC"/>
    <property type="match status" value="1"/>
</dbReference>
<evidence type="ECO:0000256" key="2">
    <source>
        <dbReference type="ARBA" id="ARBA00007935"/>
    </source>
</evidence>
<feature type="transmembrane region" description="Helical" evidence="8">
    <location>
        <begin position="131"/>
        <end position="153"/>
    </location>
</feature>
<reference evidence="9 10" key="1">
    <citation type="journal article" date="2012" name="J. Bacteriol.">
        <title>Genome Sequence of Nitratireductor pacificus Type Strain pht-3B.</title>
        <authorList>
            <person name="Lai Q."/>
            <person name="Li G."/>
            <person name="Shao Z."/>
        </authorList>
    </citation>
    <scope>NUCLEOTIDE SEQUENCE [LARGE SCALE GENOMIC DNA]</scope>
    <source>
        <strain evidence="10">pht-3B</strain>
    </source>
</reference>
<dbReference type="GO" id="GO:0005886">
    <property type="term" value="C:plasma membrane"/>
    <property type="evidence" value="ECO:0007669"/>
    <property type="project" value="UniProtKB-SubCell"/>
</dbReference>
<feature type="transmembrane region" description="Helical" evidence="8">
    <location>
        <begin position="319"/>
        <end position="340"/>
    </location>
</feature>
<evidence type="ECO:0000256" key="6">
    <source>
        <dbReference type="ARBA" id="ARBA00022989"/>
    </source>
</evidence>
<comment type="subcellular location">
    <subcellularLocation>
        <location evidence="1">Cell membrane</location>
        <topology evidence="1">Multi-pass membrane protein</topology>
    </subcellularLocation>
</comment>
<dbReference type="GO" id="GO:0022857">
    <property type="term" value="F:transmembrane transporter activity"/>
    <property type="evidence" value="ECO:0007669"/>
    <property type="project" value="InterPro"/>
</dbReference>
<gene>
    <name evidence="9" type="ORF">NA2_05343</name>
</gene>
<keyword evidence="7 8" id="KW-0472">Membrane</keyword>
<comment type="caution">
    <text evidence="9">The sequence shown here is derived from an EMBL/GenBank/DDBJ whole genome shotgun (WGS) entry which is preliminary data.</text>
</comment>
<feature type="transmembrane region" description="Helical" evidence="8">
    <location>
        <begin position="20"/>
        <end position="51"/>
    </location>
</feature>
<dbReference type="eggNOG" id="COG0609">
    <property type="taxonomic scope" value="Bacteria"/>
</dbReference>
<dbReference type="OrthoDB" id="9811975at2"/>
<organism evidence="9 10">
    <name type="scientific">Nitratireductor pacificus pht-3B</name>
    <dbReference type="NCBI Taxonomy" id="391937"/>
    <lineage>
        <taxon>Bacteria</taxon>
        <taxon>Pseudomonadati</taxon>
        <taxon>Pseudomonadota</taxon>
        <taxon>Alphaproteobacteria</taxon>
        <taxon>Hyphomicrobiales</taxon>
        <taxon>Phyllobacteriaceae</taxon>
        <taxon>Nitratireductor</taxon>
    </lineage>
</organism>
<dbReference type="PANTHER" id="PTHR30472:SF24">
    <property type="entry name" value="FERRIC ENTEROBACTIN TRANSPORT SYSTEM PERMEASE PROTEIN FEPG"/>
    <property type="match status" value="1"/>
</dbReference>
<dbReference type="InterPro" id="IPR037294">
    <property type="entry name" value="ABC_BtuC-like"/>
</dbReference>
<keyword evidence="10" id="KW-1185">Reference proteome</keyword>
<feature type="transmembrane region" description="Helical" evidence="8">
    <location>
        <begin position="162"/>
        <end position="182"/>
    </location>
</feature>
<keyword evidence="6 8" id="KW-1133">Transmembrane helix</keyword>
<dbReference type="Pfam" id="PF01032">
    <property type="entry name" value="FecCD"/>
    <property type="match status" value="1"/>
</dbReference>
<evidence type="ECO:0000256" key="8">
    <source>
        <dbReference type="SAM" id="Phobius"/>
    </source>
</evidence>
<evidence type="ECO:0000256" key="4">
    <source>
        <dbReference type="ARBA" id="ARBA00022475"/>
    </source>
</evidence>
<dbReference type="PANTHER" id="PTHR30472">
    <property type="entry name" value="FERRIC ENTEROBACTIN TRANSPORT SYSTEM PERMEASE PROTEIN"/>
    <property type="match status" value="1"/>
</dbReference>
<dbReference type="AlphaFoldDB" id="K2LPW6"/>
<keyword evidence="4" id="KW-1003">Cell membrane</keyword>
<feature type="transmembrane region" description="Helical" evidence="8">
    <location>
        <begin position="251"/>
        <end position="278"/>
    </location>
</feature>
<keyword evidence="5 8" id="KW-0812">Transmembrane</keyword>
<dbReference type="CDD" id="cd06550">
    <property type="entry name" value="TM_ABC_iron-siderophores_like"/>
    <property type="match status" value="1"/>
</dbReference>
<dbReference type="GO" id="GO:0033214">
    <property type="term" value="P:siderophore-iron import into cell"/>
    <property type="evidence" value="ECO:0007669"/>
    <property type="project" value="TreeGrafter"/>
</dbReference>
<dbReference type="STRING" id="391937.NA2_05343"/>
<evidence type="ECO:0000313" key="10">
    <source>
        <dbReference type="Proteomes" id="UP000006786"/>
    </source>
</evidence>
<evidence type="ECO:0000256" key="1">
    <source>
        <dbReference type="ARBA" id="ARBA00004651"/>
    </source>
</evidence>